<dbReference type="Pfam" id="PF13360">
    <property type="entry name" value="PQQ_2"/>
    <property type="match status" value="1"/>
</dbReference>
<feature type="region of interest" description="Disordered" evidence="1">
    <location>
        <begin position="95"/>
        <end position="118"/>
    </location>
</feature>
<dbReference type="Gene3D" id="2.40.10.480">
    <property type="match status" value="1"/>
</dbReference>
<dbReference type="Gene3D" id="2.130.10.10">
    <property type="entry name" value="YVTN repeat-like/Quinoprotein amine dehydrogenase"/>
    <property type="match status" value="1"/>
</dbReference>
<dbReference type="EMBL" id="CP036272">
    <property type="protein sequence ID" value="QDT61721.1"/>
    <property type="molecule type" value="Genomic_DNA"/>
</dbReference>
<dbReference type="Proteomes" id="UP000315003">
    <property type="component" value="Chromosome"/>
</dbReference>
<name>A0A517T0A2_9BACT</name>
<dbReference type="AlphaFoldDB" id="A0A517T0A2"/>
<evidence type="ECO:0000259" key="2">
    <source>
        <dbReference type="Pfam" id="PF13360"/>
    </source>
</evidence>
<protein>
    <submittedName>
        <fullName evidence="3">Outer membrane biogenesis protein BamB</fullName>
    </submittedName>
</protein>
<keyword evidence="4" id="KW-1185">Reference proteome</keyword>
<dbReference type="InterPro" id="IPR011047">
    <property type="entry name" value="Quinoprotein_ADH-like_sf"/>
</dbReference>
<dbReference type="InterPro" id="IPR015943">
    <property type="entry name" value="WD40/YVTN_repeat-like_dom_sf"/>
</dbReference>
<sequence>MNFDLQLLDAAKMRDLLNRFAGLSLLSTALMTALPSTSMAQWPQFRGPHGDGVVAGPLPTQWSQDESVQWRTELPGEGWSSPVVAGGTVYLTAAIKREEPATEKPAEEEEDAPRKPKPAAYDLSVLMVDEATGALTKRIDLFVQSTQAARIHKKNSHASPTPVIDGQRLYVHFGHQGTACLDLAGNVIWENDSLGYKPVHGNGGTPVVVGDRMIFSRDGAKISEVTALDTKTGQIAWQCQRDVEAPRHFSFCTPAVFEVAGKQQLVLPGSNVVQGIEPTTGQEIWRVQYEGYSVVPRPIYHAGLVFVSTGYDRASLLAIDPTGEGDVTDSHVVWQTDTSIAKTPSMIGYKGKIYQLSDNGIAVCFDAKTGDMEWKERIGGNFSTSLLLAGDHLYMTSEAGVTTVMNIAGEPEEVAENDLNERTLASFAVSHGGLLVRTADALYRIQ</sequence>
<dbReference type="SUPFAM" id="SSF50998">
    <property type="entry name" value="Quinoprotein alcohol dehydrogenase-like"/>
    <property type="match status" value="1"/>
</dbReference>
<proteinExistence type="predicted"/>
<reference evidence="3 4" key="1">
    <citation type="submission" date="2019-02" db="EMBL/GenBank/DDBJ databases">
        <title>Deep-cultivation of Planctomycetes and their phenomic and genomic characterization uncovers novel biology.</title>
        <authorList>
            <person name="Wiegand S."/>
            <person name="Jogler M."/>
            <person name="Boedeker C."/>
            <person name="Pinto D."/>
            <person name="Vollmers J."/>
            <person name="Rivas-Marin E."/>
            <person name="Kohn T."/>
            <person name="Peeters S.H."/>
            <person name="Heuer A."/>
            <person name="Rast P."/>
            <person name="Oberbeckmann S."/>
            <person name="Bunk B."/>
            <person name="Jeske O."/>
            <person name="Meyerdierks A."/>
            <person name="Storesund J.E."/>
            <person name="Kallscheuer N."/>
            <person name="Luecker S."/>
            <person name="Lage O.M."/>
            <person name="Pohl T."/>
            <person name="Merkel B.J."/>
            <person name="Hornburger P."/>
            <person name="Mueller R.-W."/>
            <person name="Bruemmer F."/>
            <person name="Labrenz M."/>
            <person name="Spormann A.M."/>
            <person name="Op den Camp H."/>
            <person name="Overmann J."/>
            <person name="Amann R."/>
            <person name="Jetten M.S.M."/>
            <person name="Mascher T."/>
            <person name="Medema M.H."/>
            <person name="Devos D.P."/>
            <person name="Kaster A.-K."/>
            <person name="Ovreas L."/>
            <person name="Rohde M."/>
            <person name="Galperin M.Y."/>
            <person name="Jogler C."/>
        </authorList>
    </citation>
    <scope>NUCLEOTIDE SEQUENCE [LARGE SCALE GENOMIC DNA]</scope>
    <source>
        <strain evidence="3 4">SV_7m_r</strain>
    </source>
</reference>
<dbReference type="InterPro" id="IPR002372">
    <property type="entry name" value="PQQ_rpt_dom"/>
</dbReference>
<feature type="compositionally biased region" description="Basic and acidic residues" evidence="1">
    <location>
        <begin position="95"/>
        <end position="105"/>
    </location>
</feature>
<dbReference type="PANTHER" id="PTHR34512:SF30">
    <property type="entry name" value="OUTER MEMBRANE PROTEIN ASSEMBLY FACTOR BAMB"/>
    <property type="match status" value="1"/>
</dbReference>
<dbReference type="InterPro" id="IPR018391">
    <property type="entry name" value="PQQ_b-propeller_rpt"/>
</dbReference>
<gene>
    <name evidence="3" type="ORF">SV7mr_42600</name>
</gene>
<dbReference type="SMART" id="SM00564">
    <property type="entry name" value="PQQ"/>
    <property type="match status" value="4"/>
</dbReference>
<dbReference type="PANTHER" id="PTHR34512">
    <property type="entry name" value="CELL SURFACE PROTEIN"/>
    <property type="match status" value="1"/>
</dbReference>
<evidence type="ECO:0000256" key="1">
    <source>
        <dbReference type="SAM" id="MobiDB-lite"/>
    </source>
</evidence>
<feature type="domain" description="Pyrrolo-quinoline quinone repeat" evidence="2">
    <location>
        <begin position="125"/>
        <end position="336"/>
    </location>
</feature>
<accession>A0A517T0A2</accession>
<organism evidence="3 4">
    <name type="scientific">Stieleria bergensis</name>
    <dbReference type="NCBI Taxonomy" id="2528025"/>
    <lineage>
        <taxon>Bacteria</taxon>
        <taxon>Pseudomonadati</taxon>
        <taxon>Planctomycetota</taxon>
        <taxon>Planctomycetia</taxon>
        <taxon>Pirellulales</taxon>
        <taxon>Pirellulaceae</taxon>
        <taxon>Stieleria</taxon>
    </lineage>
</organism>
<evidence type="ECO:0000313" key="3">
    <source>
        <dbReference type="EMBL" id="QDT61721.1"/>
    </source>
</evidence>
<evidence type="ECO:0000313" key="4">
    <source>
        <dbReference type="Proteomes" id="UP000315003"/>
    </source>
</evidence>
<dbReference type="RefSeq" id="WP_419187647.1">
    <property type="nucleotide sequence ID" value="NZ_CP036272.1"/>
</dbReference>